<feature type="region of interest" description="Disordered" evidence="1">
    <location>
        <begin position="146"/>
        <end position="182"/>
    </location>
</feature>
<dbReference type="EMBL" id="PQIB02000004">
    <property type="protein sequence ID" value="RLN22981.1"/>
    <property type="molecule type" value="Genomic_DNA"/>
</dbReference>
<evidence type="ECO:0000313" key="3">
    <source>
        <dbReference type="Proteomes" id="UP000275267"/>
    </source>
</evidence>
<evidence type="ECO:0000313" key="2">
    <source>
        <dbReference type="EMBL" id="RLN22981.1"/>
    </source>
</evidence>
<keyword evidence="3" id="KW-1185">Reference proteome</keyword>
<comment type="caution">
    <text evidence="2">The sequence shown here is derived from an EMBL/GenBank/DDBJ whole genome shotgun (WGS) entry which is preliminary data.</text>
</comment>
<evidence type="ECO:0000256" key="1">
    <source>
        <dbReference type="SAM" id="MobiDB-lite"/>
    </source>
</evidence>
<gene>
    <name evidence="2" type="ORF">C2845_PM07G33130</name>
</gene>
<accession>A0A3L6SK33</accession>
<feature type="region of interest" description="Disordered" evidence="1">
    <location>
        <begin position="87"/>
        <end position="129"/>
    </location>
</feature>
<feature type="compositionally biased region" description="Gly residues" evidence="1">
    <location>
        <begin position="152"/>
        <end position="162"/>
    </location>
</feature>
<dbReference type="Proteomes" id="UP000275267">
    <property type="component" value="Unassembled WGS sequence"/>
</dbReference>
<organism evidence="2 3">
    <name type="scientific">Panicum miliaceum</name>
    <name type="common">Proso millet</name>
    <name type="synonym">Broomcorn millet</name>
    <dbReference type="NCBI Taxonomy" id="4540"/>
    <lineage>
        <taxon>Eukaryota</taxon>
        <taxon>Viridiplantae</taxon>
        <taxon>Streptophyta</taxon>
        <taxon>Embryophyta</taxon>
        <taxon>Tracheophyta</taxon>
        <taxon>Spermatophyta</taxon>
        <taxon>Magnoliopsida</taxon>
        <taxon>Liliopsida</taxon>
        <taxon>Poales</taxon>
        <taxon>Poaceae</taxon>
        <taxon>PACMAD clade</taxon>
        <taxon>Panicoideae</taxon>
        <taxon>Panicodae</taxon>
        <taxon>Paniceae</taxon>
        <taxon>Panicinae</taxon>
        <taxon>Panicum</taxon>
        <taxon>Panicum sect. Panicum</taxon>
    </lineage>
</organism>
<feature type="compositionally biased region" description="Low complexity" evidence="1">
    <location>
        <begin position="98"/>
        <end position="116"/>
    </location>
</feature>
<reference evidence="3" key="1">
    <citation type="journal article" date="2019" name="Nat. Commun.">
        <title>The genome of broomcorn millet.</title>
        <authorList>
            <person name="Zou C."/>
            <person name="Miki D."/>
            <person name="Li D."/>
            <person name="Tang Q."/>
            <person name="Xiao L."/>
            <person name="Rajput S."/>
            <person name="Deng P."/>
            <person name="Jia W."/>
            <person name="Huang R."/>
            <person name="Zhang M."/>
            <person name="Sun Y."/>
            <person name="Hu J."/>
            <person name="Fu X."/>
            <person name="Schnable P.S."/>
            <person name="Li F."/>
            <person name="Zhang H."/>
            <person name="Feng B."/>
            <person name="Zhu X."/>
            <person name="Liu R."/>
            <person name="Schnable J.C."/>
            <person name="Zhu J.-K."/>
            <person name="Zhang H."/>
        </authorList>
    </citation>
    <scope>NUCLEOTIDE SEQUENCE [LARGE SCALE GENOMIC DNA]</scope>
</reference>
<name>A0A3L6SK33_PANMI</name>
<sequence length="213" mass="22404">MAPAAPCRGPVAEGVTGPCAAACASTRRSPASPPPSRRGWGRHEQERVAAAAKVGEQQDLVADLLALPMPTVAAVVDGRRWQNRHRGHQIRTWGPGSGRSSAAGAAAARPAAGSPRLLQWPRPPGEGEDRCCPAAAVLVGRTGFRRRRGDGEGGGGGGGGGWLRRRVRRGGPPVPSDAEGDAGGRNLLSEFISCMLSWVEFFLCLYLKKRYVL</sequence>
<feature type="region of interest" description="Disordered" evidence="1">
    <location>
        <begin position="22"/>
        <end position="47"/>
    </location>
</feature>
<protein>
    <submittedName>
        <fullName evidence="2">Uncharacterized protein</fullName>
    </submittedName>
</protein>
<dbReference type="AlphaFoldDB" id="A0A3L6SK33"/>
<proteinExistence type="predicted"/>